<feature type="active site" description="Proton acceptor" evidence="8">
    <location>
        <position position="252"/>
    </location>
</feature>
<comment type="function">
    <text evidence="8">Nucleotidyltransferase involved in the post-translational modification of proteins. It can catalyze the addition of adenosine monophosphate (AMP) or uridine monophosphate (UMP) to a protein, resulting in modifications known as AMPylation and UMPylation.</text>
</comment>
<keyword evidence="8" id="KW-0464">Manganese</keyword>
<dbReference type="EC" id="2.7.7.108" evidence="8"/>
<feature type="binding site" evidence="8">
    <location>
        <position position="125"/>
    </location>
    <ligand>
        <name>ATP</name>
        <dbReference type="ChEBI" id="CHEBI:30616"/>
    </ligand>
</feature>
<dbReference type="GO" id="GO:0005524">
    <property type="term" value="F:ATP binding"/>
    <property type="evidence" value="ECO:0007669"/>
    <property type="project" value="UniProtKB-UniRule"/>
</dbReference>
<comment type="catalytic activity">
    <reaction evidence="8">
        <text>L-tyrosyl-[protein] + ATP = O-(5'-adenylyl)-L-tyrosyl-[protein] + diphosphate</text>
        <dbReference type="Rhea" id="RHEA:54288"/>
        <dbReference type="Rhea" id="RHEA-COMP:10136"/>
        <dbReference type="Rhea" id="RHEA-COMP:13846"/>
        <dbReference type="ChEBI" id="CHEBI:30616"/>
        <dbReference type="ChEBI" id="CHEBI:33019"/>
        <dbReference type="ChEBI" id="CHEBI:46858"/>
        <dbReference type="ChEBI" id="CHEBI:83624"/>
        <dbReference type="EC" id="2.7.7.108"/>
    </reaction>
</comment>
<dbReference type="RefSeq" id="WP_066175598.1">
    <property type="nucleotide sequence ID" value="NZ_LQZT01000004.1"/>
</dbReference>
<keyword evidence="7 8" id="KW-0460">Magnesium</keyword>
<evidence type="ECO:0000256" key="4">
    <source>
        <dbReference type="ARBA" id="ARBA00022723"/>
    </source>
</evidence>
<keyword evidence="5 8" id="KW-0547">Nucleotide-binding</keyword>
<dbReference type="PANTHER" id="PTHR32057:SF14">
    <property type="entry name" value="PROTEIN ADENYLYLTRANSFERASE SELO, MITOCHONDRIAL"/>
    <property type="match status" value="1"/>
</dbReference>
<evidence type="ECO:0000313" key="9">
    <source>
        <dbReference type="EMBL" id="OCW58658.1"/>
    </source>
</evidence>
<feature type="binding site" evidence="8">
    <location>
        <position position="89"/>
    </location>
    <ligand>
        <name>ATP</name>
        <dbReference type="ChEBI" id="CHEBI:30616"/>
    </ligand>
</feature>
<dbReference type="GO" id="GO:0000287">
    <property type="term" value="F:magnesium ion binding"/>
    <property type="evidence" value="ECO:0007669"/>
    <property type="project" value="UniProtKB-UniRule"/>
</dbReference>
<organism evidence="9 10">
    <name type="scientific">Hoeflea olei</name>
    <dbReference type="NCBI Taxonomy" id="1480615"/>
    <lineage>
        <taxon>Bacteria</taxon>
        <taxon>Pseudomonadati</taxon>
        <taxon>Pseudomonadota</taxon>
        <taxon>Alphaproteobacteria</taxon>
        <taxon>Hyphomicrobiales</taxon>
        <taxon>Rhizobiaceae</taxon>
        <taxon>Hoeflea</taxon>
    </lineage>
</organism>
<sequence>MSTAPFRFDNSYARDLEGFYVPWKGAEVPAPEMIRFNRALAAELGLDATALDSPAGAAILAGHTAPEGATPLAMAYAGHQFGGFSPQLGDGRALLLGEVIDPQGRRRDLHLKGSGRTPFSRGGDGKAVIGPVLREYLIGEAMHALGVPTTRALAAVATGERILRQDGPAPGAVLARVASSHLRVGTFQFFAARGETARLRQLADYAIARHYPELSGQPDRALGLLSAVLERQARLIAQWMHLGFVHGVMNTDNMTISGETIDYGPCAFIDGYSPDAVFSSIDHQGRYAFGNQPQIAQWNLARFAETLLDLINPDDSEDAVARASTVVNGFPAAYESAWLEGLRLKLGLVSAEPEDLDLGVALLVAMAQSQADFTRVFRSLSAAVAGDEEPVRSLFADPAAIDDWLDRYRARLARDSAAPEQRRAAMDRVNPVYIPRNHLVEAALQSAAAGDLGPFEKLLGVLADPFTERAGLEAFARGAPPEFGPYTTFCGT</sequence>
<reference evidence="9 10" key="1">
    <citation type="submission" date="2015-12" db="EMBL/GenBank/DDBJ databases">
        <authorList>
            <person name="Shamseldin A."/>
            <person name="Moawad H."/>
            <person name="Abd El-Rahim W.M."/>
            <person name="Sadowsky M.J."/>
        </authorList>
    </citation>
    <scope>NUCLEOTIDE SEQUENCE [LARGE SCALE GENOMIC DNA]</scope>
    <source>
        <strain evidence="9 10">JC234</strain>
    </source>
</reference>
<accession>A0A1C1YYS9</accession>
<proteinExistence type="inferred from homology"/>
<feature type="binding site" evidence="8">
    <location>
        <position position="112"/>
    </location>
    <ligand>
        <name>ATP</name>
        <dbReference type="ChEBI" id="CHEBI:30616"/>
    </ligand>
</feature>
<comment type="catalytic activity">
    <reaction evidence="8">
        <text>L-tyrosyl-[protein] + UTP = O-(5'-uridylyl)-L-tyrosyl-[protein] + diphosphate</text>
        <dbReference type="Rhea" id="RHEA:83887"/>
        <dbReference type="Rhea" id="RHEA-COMP:10136"/>
        <dbReference type="Rhea" id="RHEA-COMP:20238"/>
        <dbReference type="ChEBI" id="CHEBI:33019"/>
        <dbReference type="ChEBI" id="CHEBI:46398"/>
        <dbReference type="ChEBI" id="CHEBI:46858"/>
        <dbReference type="ChEBI" id="CHEBI:90602"/>
    </reaction>
</comment>
<dbReference type="GO" id="GO:0070733">
    <property type="term" value="F:AMPylase activity"/>
    <property type="evidence" value="ECO:0007669"/>
    <property type="project" value="UniProtKB-EC"/>
</dbReference>
<dbReference type="AlphaFoldDB" id="A0A1C1YYS9"/>
<feature type="binding site" evidence="8">
    <location>
        <position position="91"/>
    </location>
    <ligand>
        <name>ATP</name>
        <dbReference type="ChEBI" id="CHEBI:30616"/>
    </ligand>
</feature>
<comment type="catalytic activity">
    <reaction evidence="8">
        <text>L-threonyl-[protein] + ATP = 3-O-(5'-adenylyl)-L-threonyl-[protein] + diphosphate</text>
        <dbReference type="Rhea" id="RHEA:54292"/>
        <dbReference type="Rhea" id="RHEA-COMP:11060"/>
        <dbReference type="Rhea" id="RHEA-COMP:13847"/>
        <dbReference type="ChEBI" id="CHEBI:30013"/>
        <dbReference type="ChEBI" id="CHEBI:30616"/>
        <dbReference type="ChEBI" id="CHEBI:33019"/>
        <dbReference type="ChEBI" id="CHEBI:138113"/>
        <dbReference type="EC" id="2.7.7.108"/>
    </reaction>
</comment>
<dbReference type="HAMAP" id="MF_00692">
    <property type="entry name" value="SelO"/>
    <property type="match status" value="1"/>
</dbReference>
<dbReference type="InterPro" id="IPR003846">
    <property type="entry name" value="SelO"/>
</dbReference>
<keyword evidence="6 8" id="KW-0067">ATP-binding</keyword>
<evidence type="ECO:0000256" key="5">
    <source>
        <dbReference type="ARBA" id="ARBA00022741"/>
    </source>
</evidence>
<evidence type="ECO:0000256" key="1">
    <source>
        <dbReference type="ARBA" id="ARBA00009747"/>
    </source>
</evidence>
<comment type="catalytic activity">
    <reaction evidence="8">
        <text>L-seryl-[protein] + ATP = 3-O-(5'-adenylyl)-L-seryl-[protein] + diphosphate</text>
        <dbReference type="Rhea" id="RHEA:58120"/>
        <dbReference type="Rhea" id="RHEA-COMP:9863"/>
        <dbReference type="Rhea" id="RHEA-COMP:15073"/>
        <dbReference type="ChEBI" id="CHEBI:29999"/>
        <dbReference type="ChEBI" id="CHEBI:30616"/>
        <dbReference type="ChEBI" id="CHEBI:33019"/>
        <dbReference type="ChEBI" id="CHEBI:142516"/>
        <dbReference type="EC" id="2.7.7.108"/>
    </reaction>
</comment>
<protein>
    <recommendedName>
        <fullName evidence="8">Protein nucleotidyltransferase YdiU</fullName>
        <ecNumber evidence="8">2.7.7.-</ecNumber>
    </recommendedName>
    <alternativeName>
        <fullName evidence="8">Protein adenylyltransferase YdiU</fullName>
        <ecNumber evidence="8">2.7.7.108</ecNumber>
    </alternativeName>
    <alternativeName>
        <fullName evidence="8">Protein uridylyltransferase YdiU</fullName>
        <ecNumber evidence="8">2.7.7.-</ecNumber>
    </alternativeName>
</protein>
<evidence type="ECO:0000256" key="2">
    <source>
        <dbReference type="ARBA" id="ARBA00022679"/>
    </source>
</evidence>
<comment type="cofactor">
    <cofactor evidence="8">
        <name>Mg(2+)</name>
        <dbReference type="ChEBI" id="CHEBI:18420"/>
    </cofactor>
    <cofactor evidence="8">
        <name>Mn(2+)</name>
        <dbReference type="ChEBI" id="CHEBI:29035"/>
    </cofactor>
</comment>
<evidence type="ECO:0000256" key="7">
    <source>
        <dbReference type="ARBA" id="ARBA00022842"/>
    </source>
</evidence>
<feature type="binding site" evidence="8">
    <location>
        <position position="176"/>
    </location>
    <ligand>
        <name>ATP</name>
        <dbReference type="ChEBI" id="CHEBI:30616"/>
    </ligand>
</feature>
<dbReference type="NCBIfam" id="NF000658">
    <property type="entry name" value="PRK00029.1"/>
    <property type="match status" value="1"/>
</dbReference>
<comment type="catalytic activity">
    <reaction evidence="8">
        <text>L-seryl-[protein] + UTP = O-(5'-uridylyl)-L-seryl-[protein] + diphosphate</text>
        <dbReference type="Rhea" id="RHEA:64604"/>
        <dbReference type="Rhea" id="RHEA-COMP:9863"/>
        <dbReference type="Rhea" id="RHEA-COMP:16635"/>
        <dbReference type="ChEBI" id="CHEBI:29999"/>
        <dbReference type="ChEBI" id="CHEBI:33019"/>
        <dbReference type="ChEBI" id="CHEBI:46398"/>
        <dbReference type="ChEBI" id="CHEBI:156051"/>
    </reaction>
</comment>
<dbReference type="STRING" id="1480615.AWJ14_00015"/>
<dbReference type="Proteomes" id="UP000094795">
    <property type="component" value="Unassembled WGS sequence"/>
</dbReference>
<gene>
    <name evidence="8" type="primary">ydiU</name>
    <name evidence="8" type="synonym">selO</name>
    <name evidence="9" type="ORF">AWJ14_00015</name>
</gene>
<evidence type="ECO:0000256" key="8">
    <source>
        <dbReference type="HAMAP-Rule" id="MF_00692"/>
    </source>
</evidence>
<feature type="binding site" evidence="8">
    <location>
        <position position="92"/>
    </location>
    <ligand>
        <name>ATP</name>
        <dbReference type="ChEBI" id="CHEBI:30616"/>
    </ligand>
</feature>
<keyword evidence="3 8" id="KW-0548">Nucleotidyltransferase</keyword>
<dbReference type="EMBL" id="LQZT01000004">
    <property type="protein sequence ID" value="OCW58658.1"/>
    <property type="molecule type" value="Genomic_DNA"/>
</dbReference>
<evidence type="ECO:0000256" key="6">
    <source>
        <dbReference type="ARBA" id="ARBA00022840"/>
    </source>
</evidence>
<comment type="similarity">
    <text evidence="1 8">Belongs to the SELO family.</text>
</comment>
<evidence type="ECO:0000313" key="10">
    <source>
        <dbReference type="Proteomes" id="UP000094795"/>
    </source>
</evidence>
<dbReference type="EC" id="2.7.7.-" evidence="8"/>
<name>A0A1C1YYS9_9HYPH</name>
<dbReference type="Pfam" id="PF02696">
    <property type="entry name" value="SelO"/>
    <property type="match status" value="1"/>
</dbReference>
<dbReference type="OrthoDB" id="9776281at2"/>
<feature type="binding site" evidence="8">
    <location>
        <position position="262"/>
    </location>
    <ligand>
        <name>Mg(2+)</name>
        <dbReference type="ChEBI" id="CHEBI:18420"/>
    </ligand>
</feature>
<feature type="binding site" evidence="8">
    <location>
        <position position="124"/>
    </location>
    <ligand>
        <name>ATP</name>
        <dbReference type="ChEBI" id="CHEBI:30616"/>
    </ligand>
</feature>
<keyword evidence="10" id="KW-1185">Reference proteome</keyword>
<evidence type="ECO:0000256" key="3">
    <source>
        <dbReference type="ARBA" id="ARBA00022695"/>
    </source>
</evidence>
<keyword evidence="2 8" id="KW-0808">Transferase</keyword>
<feature type="binding site" evidence="8">
    <location>
        <position position="253"/>
    </location>
    <ligand>
        <name>Mg(2+)</name>
        <dbReference type="ChEBI" id="CHEBI:18420"/>
    </ligand>
</feature>
<comment type="catalytic activity">
    <reaction evidence="8">
        <text>L-histidyl-[protein] + UTP = N(tele)-(5'-uridylyl)-L-histidyl-[protein] + diphosphate</text>
        <dbReference type="Rhea" id="RHEA:83891"/>
        <dbReference type="Rhea" id="RHEA-COMP:9745"/>
        <dbReference type="Rhea" id="RHEA-COMP:20239"/>
        <dbReference type="ChEBI" id="CHEBI:29979"/>
        <dbReference type="ChEBI" id="CHEBI:33019"/>
        <dbReference type="ChEBI" id="CHEBI:46398"/>
        <dbReference type="ChEBI" id="CHEBI:233474"/>
    </reaction>
</comment>
<dbReference type="PANTHER" id="PTHR32057">
    <property type="entry name" value="PROTEIN ADENYLYLTRANSFERASE SELO, MITOCHONDRIAL"/>
    <property type="match status" value="1"/>
</dbReference>
<comment type="caution">
    <text evidence="9">The sequence shown here is derived from an EMBL/GenBank/DDBJ whole genome shotgun (WGS) entry which is preliminary data.</text>
</comment>
<feature type="binding site" evidence="8">
    <location>
        <position position="262"/>
    </location>
    <ligand>
        <name>ATP</name>
        <dbReference type="ChEBI" id="CHEBI:30616"/>
    </ligand>
</feature>
<feature type="binding site" evidence="8">
    <location>
        <position position="183"/>
    </location>
    <ligand>
        <name>ATP</name>
        <dbReference type="ChEBI" id="CHEBI:30616"/>
    </ligand>
</feature>
<keyword evidence="4 8" id="KW-0479">Metal-binding</keyword>
<dbReference type="GO" id="GO:0030145">
    <property type="term" value="F:manganese ion binding"/>
    <property type="evidence" value="ECO:0007669"/>
    <property type="project" value="UniProtKB-UniRule"/>
</dbReference>